<reference evidence="2 3" key="1">
    <citation type="submission" date="2019-10" db="EMBL/GenBank/DDBJ databases">
        <authorList>
            <person name="Wolf R A."/>
        </authorList>
    </citation>
    <scope>NUCLEOTIDE SEQUENCE [LARGE SCALE GENOMIC DNA]</scope>
    <source>
        <strain evidence="2">Collinsella_intestinalis_DSM_13632</strain>
    </source>
</reference>
<keyword evidence="1" id="KW-1133">Transmembrane helix</keyword>
<dbReference type="EMBL" id="CABWIC010000030">
    <property type="protein sequence ID" value="VWM01461.1"/>
    <property type="molecule type" value="Genomic_DNA"/>
</dbReference>
<dbReference type="AlphaFoldDB" id="A0A5K1JBE5"/>
<keyword evidence="1" id="KW-0812">Transmembrane</keyword>
<feature type="transmembrane region" description="Helical" evidence="1">
    <location>
        <begin position="19"/>
        <end position="37"/>
    </location>
</feature>
<name>A0A5K1JBE5_9ACTN</name>
<evidence type="ECO:0000313" key="3">
    <source>
        <dbReference type="Proteomes" id="UP000405524"/>
    </source>
</evidence>
<proteinExistence type="predicted"/>
<dbReference type="Proteomes" id="UP000405524">
    <property type="component" value="Unassembled WGS sequence"/>
</dbReference>
<evidence type="ECO:0000256" key="1">
    <source>
        <dbReference type="SAM" id="Phobius"/>
    </source>
</evidence>
<sequence>MPSVRGIVRERAAQGTVEYALTVLALLALILGMAALWRVAERGWLADAAVKAASHGLEGDGYVDIALY</sequence>
<accession>A0A5K1JBE5</accession>
<protein>
    <submittedName>
        <fullName evidence="2">Uncharacterized protein</fullName>
    </submittedName>
</protein>
<evidence type="ECO:0000313" key="2">
    <source>
        <dbReference type="EMBL" id="VWM01461.1"/>
    </source>
</evidence>
<gene>
    <name evidence="2" type="ORF">JKKLCJKK_01299</name>
</gene>
<organism evidence="2 3">
    <name type="scientific">Collinsella intestinalis</name>
    <dbReference type="NCBI Taxonomy" id="147207"/>
    <lineage>
        <taxon>Bacteria</taxon>
        <taxon>Bacillati</taxon>
        <taxon>Actinomycetota</taxon>
        <taxon>Coriobacteriia</taxon>
        <taxon>Coriobacteriales</taxon>
        <taxon>Coriobacteriaceae</taxon>
        <taxon>Collinsella</taxon>
    </lineage>
</organism>
<keyword evidence="1" id="KW-0472">Membrane</keyword>